<evidence type="ECO:0000313" key="3">
    <source>
        <dbReference type="Proteomes" id="UP000693672"/>
    </source>
</evidence>
<feature type="transmembrane region" description="Helical" evidence="1">
    <location>
        <begin position="56"/>
        <end position="73"/>
    </location>
</feature>
<keyword evidence="3" id="KW-1185">Reference proteome</keyword>
<keyword evidence="1" id="KW-1133">Transmembrane helix</keyword>
<gene>
    <name evidence="2" type="ORF">PAESOLCIP111_03111</name>
</gene>
<keyword evidence="1" id="KW-0812">Transmembrane</keyword>
<feature type="transmembrane region" description="Helical" evidence="1">
    <location>
        <begin position="165"/>
        <end position="190"/>
    </location>
</feature>
<evidence type="ECO:0008006" key="4">
    <source>
        <dbReference type="Google" id="ProtNLM"/>
    </source>
</evidence>
<dbReference type="AlphaFoldDB" id="A0A916K4L8"/>
<organism evidence="2 3">
    <name type="scientific">Paenibacillus solanacearum</name>
    <dbReference type="NCBI Taxonomy" id="2048548"/>
    <lineage>
        <taxon>Bacteria</taxon>
        <taxon>Bacillati</taxon>
        <taxon>Bacillota</taxon>
        <taxon>Bacilli</taxon>
        <taxon>Bacillales</taxon>
        <taxon>Paenibacillaceae</taxon>
        <taxon>Paenibacillus</taxon>
    </lineage>
</organism>
<evidence type="ECO:0000313" key="2">
    <source>
        <dbReference type="EMBL" id="CAG7629520.1"/>
    </source>
</evidence>
<dbReference type="Proteomes" id="UP000693672">
    <property type="component" value="Unassembled WGS sequence"/>
</dbReference>
<dbReference type="GO" id="GO:0140359">
    <property type="term" value="F:ABC-type transporter activity"/>
    <property type="evidence" value="ECO:0007669"/>
    <property type="project" value="InterPro"/>
</dbReference>
<feature type="transmembrane region" description="Helical" evidence="1">
    <location>
        <begin position="19"/>
        <end position="36"/>
    </location>
</feature>
<dbReference type="RefSeq" id="WP_218092870.1">
    <property type="nucleotide sequence ID" value="NZ_CAJVAS010000012.1"/>
</dbReference>
<dbReference type="Pfam" id="PF12679">
    <property type="entry name" value="ABC2_membrane_2"/>
    <property type="match status" value="1"/>
</dbReference>
<reference evidence="2" key="1">
    <citation type="submission" date="2021-06" db="EMBL/GenBank/DDBJ databases">
        <authorList>
            <person name="Criscuolo A."/>
        </authorList>
    </citation>
    <scope>NUCLEOTIDE SEQUENCE</scope>
    <source>
        <strain evidence="2">CIP111600</strain>
    </source>
</reference>
<dbReference type="EMBL" id="CAJVAS010000012">
    <property type="protein sequence ID" value="CAG7629520.1"/>
    <property type="molecule type" value="Genomic_DNA"/>
</dbReference>
<sequence length="272" mass="29936">MNILHISLRELRVGFRNPWAYSFMGLFTVFSLSLLVMNTQSYTTGYSSTTSSMLNLILYLIPLMTLLLGSFSLTSEKEEGSWQLLSTYPVSTLSFIAGKYVGLSAVLLTIISFGYGVTGMAGAIAGSGLEPGTFGLFIVFSAGLVLLFLAVALCIGTLARNRWQALTFAVAVWFFAIIGWPTLLIAMLSLMPYLWIKPLLTALTMFNPAELVRLFVVIKLGGGAALGPEYYDWIRWMQQPSGTWAFAALSIVWIGAAAWFACWIWERGRARG</sequence>
<dbReference type="PANTHER" id="PTHR43471">
    <property type="entry name" value="ABC TRANSPORTER PERMEASE"/>
    <property type="match status" value="1"/>
</dbReference>
<evidence type="ECO:0000256" key="1">
    <source>
        <dbReference type="SAM" id="Phobius"/>
    </source>
</evidence>
<proteinExistence type="predicted"/>
<name>A0A916K4L8_9BACL</name>
<accession>A0A916K4L8</accession>
<feature type="transmembrane region" description="Helical" evidence="1">
    <location>
        <begin position="136"/>
        <end position="159"/>
    </location>
</feature>
<keyword evidence="1" id="KW-0472">Membrane</keyword>
<dbReference type="PANTHER" id="PTHR43471:SF1">
    <property type="entry name" value="ABC TRANSPORTER PERMEASE PROTEIN NOSY-RELATED"/>
    <property type="match status" value="1"/>
</dbReference>
<feature type="transmembrane region" description="Helical" evidence="1">
    <location>
        <begin position="243"/>
        <end position="265"/>
    </location>
</feature>
<protein>
    <recommendedName>
        <fullName evidence="4">ABC transporter permease</fullName>
    </recommendedName>
</protein>
<feature type="transmembrane region" description="Helical" evidence="1">
    <location>
        <begin position="93"/>
        <end position="115"/>
    </location>
</feature>
<comment type="caution">
    <text evidence="2">The sequence shown here is derived from an EMBL/GenBank/DDBJ whole genome shotgun (WGS) entry which is preliminary data.</text>
</comment>
<dbReference type="GO" id="GO:0005886">
    <property type="term" value="C:plasma membrane"/>
    <property type="evidence" value="ECO:0007669"/>
    <property type="project" value="UniProtKB-SubCell"/>
</dbReference>